<dbReference type="SMART" id="SM00132">
    <property type="entry name" value="LIM"/>
    <property type="match status" value="2"/>
</dbReference>
<dbReference type="CDD" id="cd09441">
    <property type="entry name" value="LIM2_SF3"/>
    <property type="match status" value="1"/>
</dbReference>
<evidence type="ECO:0000256" key="7">
    <source>
        <dbReference type="ARBA" id="ARBA00023212"/>
    </source>
</evidence>
<dbReference type="STRING" id="3750.A0A498JW88"/>
<keyword evidence="7" id="KW-0963">Cytoplasm</keyword>
<dbReference type="AlphaFoldDB" id="A0A498JW88"/>
<dbReference type="GO" id="GO:0005856">
    <property type="term" value="C:cytoskeleton"/>
    <property type="evidence" value="ECO:0007669"/>
    <property type="project" value="UniProtKB-SubCell"/>
</dbReference>
<keyword evidence="4 8" id="KW-0862">Zinc</keyword>
<gene>
    <name evidence="10" type="ORF">DVH24_007807</name>
</gene>
<dbReference type="GO" id="GO:0051015">
    <property type="term" value="F:actin filament binding"/>
    <property type="evidence" value="ECO:0007669"/>
    <property type="project" value="UniProtKB-ARBA"/>
</dbReference>
<dbReference type="PROSITE" id="PS00478">
    <property type="entry name" value="LIM_DOMAIN_1"/>
    <property type="match status" value="1"/>
</dbReference>
<evidence type="ECO:0000256" key="3">
    <source>
        <dbReference type="ARBA" id="ARBA00022723"/>
    </source>
</evidence>
<keyword evidence="3 8" id="KW-0479">Metal-binding</keyword>
<comment type="subunit">
    <text evidence="2">Interacts with F-actin.</text>
</comment>
<evidence type="ECO:0000256" key="4">
    <source>
        <dbReference type="ARBA" id="ARBA00022833"/>
    </source>
</evidence>
<evidence type="ECO:0000256" key="6">
    <source>
        <dbReference type="ARBA" id="ARBA00023203"/>
    </source>
</evidence>
<dbReference type="EMBL" id="RDQH01000331">
    <property type="protein sequence ID" value="RXH97461.1"/>
    <property type="molecule type" value="Genomic_DNA"/>
</dbReference>
<organism evidence="10 11">
    <name type="scientific">Malus domestica</name>
    <name type="common">Apple</name>
    <name type="synonym">Pyrus malus</name>
    <dbReference type="NCBI Taxonomy" id="3750"/>
    <lineage>
        <taxon>Eukaryota</taxon>
        <taxon>Viridiplantae</taxon>
        <taxon>Streptophyta</taxon>
        <taxon>Embryophyta</taxon>
        <taxon>Tracheophyta</taxon>
        <taxon>Spermatophyta</taxon>
        <taxon>Magnoliopsida</taxon>
        <taxon>eudicotyledons</taxon>
        <taxon>Gunneridae</taxon>
        <taxon>Pentapetalae</taxon>
        <taxon>rosids</taxon>
        <taxon>fabids</taxon>
        <taxon>Rosales</taxon>
        <taxon>Rosaceae</taxon>
        <taxon>Amygdaloideae</taxon>
        <taxon>Maleae</taxon>
        <taxon>Malus</taxon>
    </lineage>
</organism>
<feature type="domain" description="LIM zinc-binding" evidence="9">
    <location>
        <begin position="108"/>
        <end position="168"/>
    </location>
</feature>
<keyword evidence="6" id="KW-0009">Actin-binding</keyword>
<dbReference type="OrthoDB" id="6129702at2759"/>
<evidence type="ECO:0000256" key="8">
    <source>
        <dbReference type="PROSITE-ProRule" id="PRU00125"/>
    </source>
</evidence>
<dbReference type="PANTHER" id="PTHR24206">
    <property type="entry name" value="OS06G0237300 PROTEIN"/>
    <property type="match status" value="1"/>
</dbReference>
<dbReference type="PROSITE" id="PS50023">
    <property type="entry name" value="LIM_DOMAIN_2"/>
    <property type="match status" value="2"/>
</dbReference>
<keyword evidence="11" id="KW-1185">Reference proteome</keyword>
<evidence type="ECO:0000259" key="9">
    <source>
        <dbReference type="PROSITE" id="PS50023"/>
    </source>
</evidence>
<dbReference type="Pfam" id="PF00412">
    <property type="entry name" value="LIM"/>
    <property type="match status" value="2"/>
</dbReference>
<dbReference type="Gene3D" id="2.10.110.10">
    <property type="entry name" value="Cysteine Rich Protein"/>
    <property type="match status" value="2"/>
</dbReference>
<feature type="domain" description="LIM zinc-binding" evidence="9">
    <location>
        <begin position="9"/>
        <end position="69"/>
    </location>
</feature>
<dbReference type="GO" id="GO:0051017">
    <property type="term" value="P:actin filament bundle assembly"/>
    <property type="evidence" value="ECO:0007669"/>
    <property type="project" value="UniProtKB-ARBA"/>
</dbReference>
<keyword evidence="5 8" id="KW-0440">LIM domain</keyword>
<dbReference type="SUPFAM" id="SSF57716">
    <property type="entry name" value="Glucocorticoid receptor-like (DNA-binding domain)"/>
    <property type="match status" value="4"/>
</dbReference>
<keyword evidence="7" id="KW-0206">Cytoskeleton</keyword>
<name>A0A498JW88_MALDO</name>
<dbReference type="Proteomes" id="UP000290289">
    <property type="component" value="Chromosome 5"/>
</dbReference>
<comment type="caution">
    <text evidence="10">The sequence shown here is derived from an EMBL/GenBank/DDBJ whole genome shotgun (WGS) entry which is preliminary data.</text>
</comment>
<evidence type="ECO:0000313" key="11">
    <source>
        <dbReference type="Proteomes" id="UP000290289"/>
    </source>
</evidence>
<proteinExistence type="predicted"/>
<reference evidence="10 11" key="1">
    <citation type="submission" date="2018-10" db="EMBL/GenBank/DDBJ databases">
        <title>A high-quality apple genome assembly.</title>
        <authorList>
            <person name="Hu J."/>
        </authorList>
    </citation>
    <scope>NUCLEOTIDE SEQUENCE [LARGE SCALE GENOMIC DNA]</scope>
    <source>
        <strain evidence="11">cv. HFTH1</strain>
        <tissue evidence="10">Young leaf</tissue>
    </source>
</reference>
<evidence type="ECO:0000313" key="10">
    <source>
        <dbReference type="EMBL" id="RXH97461.1"/>
    </source>
</evidence>
<evidence type="ECO:0000256" key="1">
    <source>
        <dbReference type="ARBA" id="ARBA00004245"/>
    </source>
</evidence>
<dbReference type="InterPro" id="IPR001781">
    <property type="entry name" value="Znf_LIM"/>
</dbReference>
<accession>A0A498JW88</accession>
<evidence type="ECO:0000256" key="5">
    <source>
        <dbReference type="ARBA" id="ARBA00023038"/>
    </source>
</evidence>
<evidence type="ECO:0000256" key="2">
    <source>
        <dbReference type="ARBA" id="ARBA00011385"/>
    </source>
</evidence>
<dbReference type="GO" id="GO:0046872">
    <property type="term" value="F:metal ion binding"/>
    <property type="evidence" value="ECO:0007669"/>
    <property type="project" value="UniProtKB-KW"/>
</dbReference>
<dbReference type="FunFam" id="2.10.110.10:FF:000002">
    <property type="entry name" value="LIM domain and actin-binding 1"/>
    <property type="match status" value="2"/>
</dbReference>
<protein>
    <recommendedName>
        <fullName evidence="9">LIM zinc-binding domain-containing protein</fullName>
    </recommendedName>
</protein>
<comment type="subcellular location">
    <subcellularLocation>
        <location evidence="1">Cytoplasm</location>
        <location evidence="1">Cytoskeleton</location>
    </subcellularLocation>
</comment>
<sequence>MASFASTTQKCTACEKTVYLVDRLAADSRIYHKACFRCHHCKSTLKLINYCSFEGVLYCRPHYDQLFKRTGSLDKSFEGTPKVVKPARPSTENENAKSVSNLFAGTRDKCVGCEKTVYPIEKVSVNGTPYHKSCFKCSHGGCTISPSNYIAHEGKLYCKHHHIQLFKEKGNYSQLENEHEKLTMTEQATHMEIAAES</sequence>